<keyword evidence="1" id="KW-0175">Coiled coil</keyword>
<organism evidence="3 4">
    <name type="scientific">Trichogramma kaykai</name>
    <dbReference type="NCBI Taxonomy" id="54128"/>
    <lineage>
        <taxon>Eukaryota</taxon>
        <taxon>Metazoa</taxon>
        <taxon>Ecdysozoa</taxon>
        <taxon>Arthropoda</taxon>
        <taxon>Hexapoda</taxon>
        <taxon>Insecta</taxon>
        <taxon>Pterygota</taxon>
        <taxon>Neoptera</taxon>
        <taxon>Endopterygota</taxon>
        <taxon>Hymenoptera</taxon>
        <taxon>Apocrita</taxon>
        <taxon>Proctotrupomorpha</taxon>
        <taxon>Chalcidoidea</taxon>
        <taxon>Trichogrammatidae</taxon>
        <taxon>Trichogramma</taxon>
    </lineage>
</organism>
<proteinExistence type="predicted"/>
<evidence type="ECO:0000256" key="1">
    <source>
        <dbReference type="SAM" id="Coils"/>
    </source>
</evidence>
<evidence type="ECO:0000313" key="3">
    <source>
        <dbReference type="EMBL" id="KAL3391896.1"/>
    </source>
</evidence>
<dbReference type="EMBL" id="JBJJXI010000107">
    <property type="protein sequence ID" value="KAL3391896.1"/>
    <property type="molecule type" value="Genomic_DNA"/>
</dbReference>
<sequence>MQLCVANQIELITLYPNSTHIIQPLDVALFHQLKDKYRETLRKGRFDNDVVDYKKHSFAPVLELTLLNIDVTSSITNGFRTTGLFPLDADVVDYDVLNKNKKKKKIIECLPAIPNQKNENLEFYEKSILAPTVLDQFKKHILEESWSGDPDLTNHFIMWKKLLNSSTPINSGMVDNSSSKNVITTTTDEITSQNGSIILSQHESSDGILPLPEVFTQEESTAVNGVIEIEIVDEFCTANESESTVNQQVFTLTPNVETSLSLSLCEENTENILESTIENNNNEIISEVVTLKYTSPLQKVYSSPSQKNYISCSTVQENIHCAEYFESLNRDVNKAKSGPIDDNDIHAEVDITTSTLDNNSQLFKDDSSENSRSLDDKRLESTLFNADLFIDDILDLSNNSKSKEERSLQFIAANDNAVDKTAAFESFFKTPEFKGKRTIAKNGPRCAPASTVEDIMKVHERKEKEKKKKEAETFKNKQKKEKNKVLKEKEININKKTQEYLSKLTQEKKEIMTKIKTLKTSLKSGALKENKYDYDKQLKLLNIRLDEVTELVAEERLKAVKTRIKIKQEKV</sequence>
<dbReference type="InterPro" id="IPR004875">
    <property type="entry name" value="DDE_SF_endonuclease_dom"/>
</dbReference>
<feature type="coiled-coil region" evidence="1">
    <location>
        <begin position="452"/>
        <end position="521"/>
    </location>
</feature>
<dbReference type="Pfam" id="PF03184">
    <property type="entry name" value="DDE_1"/>
    <property type="match status" value="1"/>
</dbReference>
<dbReference type="AlphaFoldDB" id="A0ABD2WG44"/>
<evidence type="ECO:0000259" key="2">
    <source>
        <dbReference type="Pfam" id="PF03184"/>
    </source>
</evidence>
<protein>
    <recommendedName>
        <fullName evidence="2">DDE-1 domain-containing protein</fullName>
    </recommendedName>
</protein>
<feature type="domain" description="DDE-1" evidence="2">
    <location>
        <begin position="4"/>
        <end position="48"/>
    </location>
</feature>
<gene>
    <name evidence="3" type="ORF">TKK_013239</name>
</gene>
<evidence type="ECO:0000313" key="4">
    <source>
        <dbReference type="Proteomes" id="UP001627154"/>
    </source>
</evidence>
<accession>A0ABD2WG44</accession>
<name>A0ABD2WG44_9HYME</name>
<comment type="caution">
    <text evidence="3">The sequence shown here is derived from an EMBL/GenBank/DDBJ whole genome shotgun (WGS) entry which is preliminary data.</text>
</comment>
<reference evidence="3 4" key="1">
    <citation type="journal article" date="2024" name="bioRxiv">
        <title>A reference genome for Trichogramma kaykai: A tiny desert-dwelling parasitoid wasp with competing sex-ratio distorters.</title>
        <authorList>
            <person name="Culotta J."/>
            <person name="Lindsey A.R."/>
        </authorList>
    </citation>
    <scope>NUCLEOTIDE SEQUENCE [LARGE SCALE GENOMIC DNA]</scope>
    <source>
        <strain evidence="3 4">KSX58</strain>
    </source>
</reference>
<keyword evidence="4" id="KW-1185">Reference proteome</keyword>
<dbReference type="Proteomes" id="UP001627154">
    <property type="component" value="Unassembled WGS sequence"/>
</dbReference>